<organism evidence="1 2">
    <name type="scientific">Clostridium niameyense</name>
    <dbReference type="NCBI Taxonomy" id="1622073"/>
    <lineage>
        <taxon>Bacteria</taxon>
        <taxon>Bacillati</taxon>
        <taxon>Bacillota</taxon>
        <taxon>Clostridia</taxon>
        <taxon>Eubacteriales</taxon>
        <taxon>Clostridiaceae</taxon>
        <taxon>Clostridium</taxon>
    </lineage>
</organism>
<dbReference type="RefSeq" id="WP_163248661.1">
    <property type="nucleotide sequence ID" value="NZ_SXDP01000002.1"/>
</dbReference>
<protein>
    <submittedName>
        <fullName evidence="1">Uncharacterized protein</fullName>
    </submittedName>
</protein>
<keyword evidence="2" id="KW-1185">Reference proteome</keyword>
<proteinExistence type="predicted"/>
<dbReference type="EMBL" id="SXDP01000002">
    <property type="protein sequence ID" value="NEZ46454.1"/>
    <property type="molecule type" value="Genomic_DNA"/>
</dbReference>
<reference evidence="1 2" key="1">
    <citation type="submission" date="2019-04" db="EMBL/GenBank/DDBJ databases">
        <title>Genome sequencing of Clostridium botulinum Groups I-IV and Clostridium butyricum.</title>
        <authorList>
            <person name="Brunt J."/>
            <person name="Van Vliet A.H.M."/>
            <person name="Stringer S.C."/>
            <person name="Carter A.T."/>
            <person name="Peck M.W."/>
        </authorList>
    </citation>
    <scope>NUCLEOTIDE SEQUENCE [LARGE SCALE GENOMIC DNA]</scope>
    <source>
        <strain evidence="1 2">IFR 18/094</strain>
    </source>
</reference>
<name>A0A6M0R8A6_9CLOT</name>
<dbReference type="Proteomes" id="UP000473885">
    <property type="component" value="Unassembled WGS sequence"/>
</dbReference>
<sequence>MFIIFNCFNADELITFCTALSLSLSEDLSIKDLKILGGFLASVGTLLILKSTKLEIEISKRQNT</sequence>
<dbReference type="AlphaFoldDB" id="A0A6M0R8A6"/>
<accession>A0A6M0R8A6</accession>
<gene>
    <name evidence="1" type="ORF">FDF74_04395</name>
</gene>
<comment type="caution">
    <text evidence="1">The sequence shown here is derived from an EMBL/GenBank/DDBJ whole genome shotgun (WGS) entry which is preliminary data.</text>
</comment>
<evidence type="ECO:0000313" key="2">
    <source>
        <dbReference type="Proteomes" id="UP000473885"/>
    </source>
</evidence>
<evidence type="ECO:0000313" key="1">
    <source>
        <dbReference type="EMBL" id="NEZ46454.1"/>
    </source>
</evidence>